<evidence type="ECO:0000313" key="1">
    <source>
        <dbReference type="EMBL" id="OTP77845.1"/>
    </source>
</evidence>
<dbReference type="Proteomes" id="UP000194546">
    <property type="component" value="Unassembled WGS sequence"/>
</dbReference>
<gene>
    <name evidence="1" type="ORF">PAMC26510_08140</name>
</gene>
<proteinExistence type="predicted"/>
<sequence>MKTVRLHPGQIHASRQHAGTQFIAVHGAVRLMYRDSSLDWLMDLSPRVCVDLEEGAAHVISCNAWVEVDPVEDTAVVGLLEKPDGIGISLEKFRAWLKEKTRSSCAKA</sequence>
<protein>
    <submittedName>
        <fullName evidence="1">Uncharacterized protein</fullName>
    </submittedName>
</protein>
<dbReference type="RefSeq" id="WP_062002056.1">
    <property type="nucleotide sequence ID" value="NZ_NBTY01000051.1"/>
</dbReference>
<evidence type="ECO:0000313" key="2">
    <source>
        <dbReference type="Proteomes" id="UP000194546"/>
    </source>
</evidence>
<name>A0A242N2E7_CABSO</name>
<comment type="caution">
    <text evidence="1">The sequence shown here is derived from an EMBL/GenBank/DDBJ whole genome shotgun (WGS) entry which is preliminary data.</text>
</comment>
<dbReference type="AlphaFoldDB" id="A0A242N2E7"/>
<organism evidence="1 2">
    <name type="scientific">Caballeronia sordidicola</name>
    <name type="common">Burkholderia sordidicola</name>
    <dbReference type="NCBI Taxonomy" id="196367"/>
    <lineage>
        <taxon>Bacteria</taxon>
        <taxon>Pseudomonadati</taxon>
        <taxon>Pseudomonadota</taxon>
        <taxon>Betaproteobacteria</taxon>
        <taxon>Burkholderiales</taxon>
        <taxon>Burkholderiaceae</taxon>
        <taxon>Caballeronia</taxon>
    </lineage>
</organism>
<accession>A0A242N2E7</accession>
<dbReference type="EMBL" id="NBTY01000051">
    <property type="protein sequence ID" value="OTP77845.1"/>
    <property type="molecule type" value="Genomic_DNA"/>
</dbReference>
<reference evidence="1 2" key="1">
    <citation type="submission" date="2017-03" db="EMBL/GenBank/DDBJ databases">
        <title>Genome analysis of strain PAMC 26510.</title>
        <authorList>
            <person name="Oh H.-M."/>
            <person name="Yang J.-A."/>
        </authorList>
    </citation>
    <scope>NUCLEOTIDE SEQUENCE [LARGE SCALE GENOMIC DNA]</scope>
    <source>
        <strain evidence="1 2">PAMC 26510</strain>
    </source>
</reference>